<organism evidence="5">
    <name type="scientific">Aphanomyces invadans</name>
    <dbReference type="NCBI Taxonomy" id="157072"/>
    <lineage>
        <taxon>Eukaryota</taxon>
        <taxon>Sar</taxon>
        <taxon>Stramenopiles</taxon>
        <taxon>Oomycota</taxon>
        <taxon>Saprolegniomycetes</taxon>
        <taxon>Saprolegniales</taxon>
        <taxon>Verrucalvaceae</taxon>
        <taxon>Aphanomyces</taxon>
    </lineage>
</organism>
<dbReference type="RefSeq" id="XP_008878347.1">
    <property type="nucleotide sequence ID" value="XM_008880125.1"/>
</dbReference>
<dbReference type="Gene3D" id="1.10.357.50">
    <property type="match status" value="1"/>
</dbReference>
<reference evidence="5" key="1">
    <citation type="submission" date="2013-12" db="EMBL/GenBank/DDBJ databases">
        <title>The Genome Sequence of Aphanomyces invadans NJM9701.</title>
        <authorList>
            <consortium name="The Broad Institute Genomics Platform"/>
            <person name="Russ C."/>
            <person name="Tyler B."/>
            <person name="van West P."/>
            <person name="Dieguez-Uribeondo J."/>
            <person name="Young S.K."/>
            <person name="Zeng Q."/>
            <person name="Gargeya S."/>
            <person name="Fitzgerald M."/>
            <person name="Abouelleil A."/>
            <person name="Alvarado L."/>
            <person name="Chapman S.B."/>
            <person name="Gainer-Dewar J."/>
            <person name="Goldberg J."/>
            <person name="Griggs A."/>
            <person name="Gujja S."/>
            <person name="Hansen M."/>
            <person name="Howarth C."/>
            <person name="Imamovic A."/>
            <person name="Ireland A."/>
            <person name="Larimer J."/>
            <person name="McCowan C."/>
            <person name="Murphy C."/>
            <person name="Pearson M."/>
            <person name="Poon T.W."/>
            <person name="Priest M."/>
            <person name="Roberts A."/>
            <person name="Saif S."/>
            <person name="Shea T."/>
            <person name="Sykes S."/>
            <person name="Wortman J."/>
            <person name="Nusbaum C."/>
            <person name="Birren B."/>
        </authorList>
    </citation>
    <scope>NUCLEOTIDE SEQUENCE [LARGE SCALE GENOMIC DNA]</scope>
    <source>
        <strain evidence="5">NJM9701</strain>
    </source>
</reference>
<dbReference type="PANTHER" id="PTHR21292">
    <property type="entry name" value="EXOCYST COMPLEX COMPONENT SEC6-RELATED"/>
    <property type="match status" value="1"/>
</dbReference>
<evidence type="ECO:0000256" key="1">
    <source>
        <dbReference type="ARBA" id="ARBA00009447"/>
    </source>
</evidence>
<dbReference type="InterPro" id="IPR042532">
    <property type="entry name" value="EXOC3/Sec6_C"/>
</dbReference>
<dbReference type="GO" id="GO:0000149">
    <property type="term" value="F:SNARE binding"/>
    <property type="evidence" value="ECO:0007669"/>
    <property type="project" value="TreeGrafter"/>
</dbReference>
<dbReference type="Pfam" id="PF06046">
    <property type="entry name" value="Sec6"/>
    <property type="match status" value="1"/>
</dbReference>
<accession>A0A024THL3</accession>
<dbReference type="GO" id="GO:0006887">
    <property type="term" value="P:exocytosis"/>
    <property type="evidence" value="ECO:0007669"/>
    <property type="project" value="UniProtKB-KW"/>
</dbReference>
<keyword evidence="3" id="KW-0268">Exocytosis</keyword>
<dbReference type="GO" id="GO:0000145">
    <property type="term" value="C:exocyst"/>
    <property type="evidence" value="ECO:0007669"/>
    <property type="project" value="InterPro"/>
</dbReference>
<feature type="region of interest" description="Disordered" evidence="4">
    <location>
        <begin position="746"/>
        <end position="797"/>
    </location>
</feature>
<dbReference type="GeneID" id="20089928"/>
<keyword evidence="2" id="KW-0813">Transport</keyword>
<evidence type="ECO:0000256" key="3">
    <source>
        <dbReference type="ARBA" id="ARBA00022483"/>
    </source>
</evidence>
<evidence type="ECO:0008006" key="6">
    <source>
        <dbReference type="Google" id="ProtNLM"/>
    </source>
</evidence>
<dbReference type="VEuPathDB" id="FungiDB:H310_12878"/>
<sequence length="812" mass="90572">MFYDGFKRFDMAPPTLAARLEQQARDPIDVLRVRLKDVSETSVLNTQQLLEIKTDYLHRAESTKGQLDGFVQAQIDEIERASTLLSFDDSIAKVSLSLRNMGASCQRMREELGDDGVASEVSIARRNLKDLHTQMQFYEDLPATLAEMEQTLQVNLGQLVSVFSKYLIMDDWRQKMLLQLYTSAKDNQDDTFNSKHVSKALAAILPRLNDIDHVGKRILDGTWSIVVNCIEMVQFDRKRLVDAFQIVEHLEKRRRKRVDANKLYLDHSLQPISESAAPSMFHMCRDQLATSLQARVADYFVHPPDQAFAQAFNGMLNNASNLLVDLEYVDRDVASCFPAAIDAVQVFVASYNTALEVQFAKICGKGDLGVAQKLQLVQWIDYYNSQVARYRSGTVSAILDQNANLVMKLYLDGIQEQIHTWVTNIYNRDEEPVVGPSGELHSTRPNDIMNILSSQITIAQEWLSGGLLARVVLACLAALMQQLRARADRFATASCTDMESLCSFVNDTDVLQSKVVELIDKIQFPGSADHADEVAKLNAGLGDALNATSSDIVALAVHACSLIVRKIFDEIDADTTAHWFGKKWDDQEPVVENVLVTLDDFLRDLHAWISGSFFYAKVVRFALDRCVDEYTKRFVGRTAALPNAEVACRVIEQDVMNVHGFFSRYESELRRTGLRTADDVTKHLEPMNMLSLLVSRKLTLDDLARDLHDLDQQGLMDDASAKRAKLLKDVMGATKRLVPLSASHGAAAAADGSKSSKGGKPPKKSTFFKKTKDKTVAKADDNGMPAPPTEDASDAAADFQVKTTSLDAFLNH</sequence>
<proteinExistence type="inferred from homology"/>
<name>A0A024THL3_9STRA</name>
<dbReference type="STRING" id="157072.A0A024THL3"/>
<dbReference type="OrthoDB" id="190098at2759"/>
<dbReference type="InterPro" id="IPR010326">
    <property type="entry name" value="EXOC3/Sec6"/>
</dbReference>
<evidence type="ECO:0000256" key="2">
    <source>
        <dbReference type="ARBA" id="ARBA00022448"/>
    </source>
</evidence>
<dbReference type="PANTHER" id="PTHR21292:SF1">
    <property type="entry name" value="EXOCYST COMPLEX COMPONENT 3"/>
    <property type="match status" value="1"/>
</dbReference>
<comment type="similarity">
    <text evidence="1">Belongs to the SEC6 family.</text>
</comment>
<evidence type="ECO:0000256" key="4">
    <source>
        <dbReference type="SAM" id="MobiDB-lite"/>
    </source>
</evidence>
<feature type="compositionally biased region" description="Basic residues" evidence="4">
    <location>
        <begin position="760"/>
        <end position="772"/>
    </location>
</feature>
<feature type="compositionally biased region" description="Low complexity" evidence="4">
    <location>
        <begin position="746"/>
        <end position="759"/>
    </location>
</feature>
<dbReference type="Gene3D" id="1.10.357.70">
    <property type="entry name" value="Exocyst complex component Sec6, C-terminal domain"/>
    <property type="match status" value="1"/>
</dbReference>
<dbReference type="AlphaFoldDB" id="A0A024THL3"/>
<dbReference type="EMBL" id="KI913995">
    <property type="protein sequence ID" value="ETV93081.1"/>
    <property type="molecule type" value="Genomic_DNA"/>
</dbReference>
<gene>
    <name evidence="5" type="ORF">H310_12878</name>
</gene>
<dbReference type="GO" id="GO:0051601">
    <property type="term" value="P:exocyst localization"/>
    <property type="evidence" value="ECO:0007669"/>
    <property type="project" value="TreeGrafter"/>
</dbReference>
<dbReference type="eggNOG" id="KOG2286">
    <property type="taxonomic scope" value="Eukaryota"/>
</dbReference>
<protein>
    <recommendedName>
        <fullName evidence="6">Exocyst complex component Sec6</fullName>
    </recommendedName>
</protein>
<evidence type="ECO:0000313" key="5">
    <source>
        <dbReference type="EMBL" id="ETV93081.1"/>
    </source>
</evidence>